<dbReference type="SUPFAM" id="SSF69593">
    <property type="entry name" value="Glycerol-3-phosphate (1)-acyltransferase"/>
    <property type="match status" value="1"/>
</dbReference>
<evidence type="ECO:0000313" key="15">
    <source>
        <dbReference type="Proteomes" id="UP000695000"/>
    </source>
</evidence>
<evidence type="ECO:0000313" key="16">
    <source>
        <dbReference type="RefSeq" id="XP_017786357.1"/>
    </source>
</evidence>
<comment type="subcellular location">
    <subcellularLocation>
        <location evidence="1">Mitochondrion inner membrane</location>
        <topology evidence="1">Peripheral membrane protein</topology>
        <orientation evidence="1">Intermembrane side</orientation>
    </subcellularLocation>
    <subcellularLocation>
        <location evidence="10">Mitochondrion outer membrane</location>
        <topology evidence="10">Peripheral membrane protein</topology>
        <orientation evidence="10">Intermembrane side</orientation>
    </subcellularLocation>
</comment>
<dbReference type="RefSeq" id="XP_017786357.1">
    <property type="nucleotide sequence ID" value="XM_017930868.1"/>
</dbReference>
<dbReference type="InterPro" id="IPR000872">
    <property type="entry name" value="Tafazzin"/>
</dbReference>
<keyword evidence="5" id="KW-0999">Mitochondrion inner membrane</keyword>
<keyword evidence="7" id="KW-0496">Mitochondrion</keyword>
<name>A0ABM1NHQ7_NICVS</name>
<protein>
    <recommendedName>
        <fullName evidence="13">Tafazzin family protein</fullName>
    </recommendedName>
</protein>
<comment type="catalytic activity">
    <reaction evidence="12">
        <text>1,2-di-(9Z-octadecenoyl)-sn-glycero-3-phosphocholine + 1-hexadecanoyl-sn-glycero-3-phosphocholine = 1-hexadecanoyl-2-(9Z-octadecenoyl)-sn-glycero-3-phosphocholine + 1-(9Z-octadecenoyl)-sn-glycero-3-phosphocholine</text>
        <dbReference type="Rhea" id="RHEA:43816"/>
        <dbReference type="ChEBI" id="CHEBI:28610"/>
        <dbReference type="ChEBI" id="CHEBI:72998"/>
        <dbReference type="ChEBI" id="CHEBI:73001"/>
        <dbReference type="ChEBI" id="CHEBI:74669"/>
    </reaction>
    <physiologicalReaction direction="left-to-right" evidence="12">
        <dbReference type="Rhea" id="RHEA:43817"/>
    </physiologicalReaction>
    <physiologicalReaction direction="right-to-left" evidence="12">
        <dbReference type="Rhea" id="RHEA:43818"/>
    </physiologicalReaction>
</comment>
<dbReference type="PANTHER" id="PTHR12497:SF0">
    <property type="entry name" value="TAFAZZIN"/>
    <property type="match status" value="1"/>
</dbReference>
<evidence type="ECO:0000256" key="9">
    <source>
        <dbReference type="ARBA" id="ARBA00023315"/>
    </source>
</evidence>
<evidence type="ECO:0000256" key="10">
    <source>
        <dbReference type="ARBA" id="ARBA00024323"/>
    </source>
</evidence>
<evidence type="ECO:0000256" key="4">
    <source>
        <dbReference type="ARBA" id="ARBA00022787"/>
    </source>
</evidence>
<sequence>MSEKVSSSVHIIHPSTNTVMSGVNDLSGNMSVKSVAMKMGYDIKWIVPTLRQPTRLWHFASSITVSMVGLFSKIIIKFFNNAKVHNRHVILKALNERPKNVPLITVSNHHSCFDDPGIWGTLNWSNLLRPSKMRWSLAAHDICFTQSMHATFFTWGKCVPVIRGDGVFQPAIDFCIEQLGKGDWIHVFPEGKVNMTKENIRLKWGIGRMIFESPVTPIIVPIWHIGMDDMLPNTPPYYLRIGKQITFNYGKPLDLSPVVKKLRARNATDVEARKEITDIIQLELLKLKEETEVTDDEEADVSER</sequence>
<keyword evidence="4" id="KW-1000">Mitochondrion outer membrane</keyword>
<dbReference type="InterPro" id="IPR002123">
    <property type="entry name" value="Plipid/glycerol_acylTrfase"/>
</dbReference>
<evidence type="ECO:0000256" key="7">
    <source>
        <dbReference type="ARBA" id="ARBA00023128"/>
    </source>
</evidence>
<evidence type="ECO:0000256" key="8">
    <source>
        <dbReference type="ARBA" id="ARBA00023136"/>
    </source>
</evidence>
<evidence type="ECO:0000256" key="1">
    <source>
        <dbReference type="ARBA" id="ARBA00004137"/>
    </source>
</evidence>
<evidence type="ECO:0000259" key="14">
    <source>
        <dbReference type="SMART" id="SM00563"/>
    </source>
</evidence>
<feature type="domain" description="Phospholipid/glycerol acyltransferase" evidence="14">
    <location>
        <begin position="103"/>
        <end position="227"/>
    </location>
</feature>
<evidence type="ECO:0000256" key="12">
    <source>
        <dbReference type="ARBA" id="ARBA00049543"/>
    </source>
</evidence>
<comment type="similarity">
    <text evidence="2 13">Belongs to the taffazin family.</text>
</comment>
<evidence type="ECO:0000256" key="11">
    <source>
        <dbReference type="ARBA" id="ARBA00047906"/>
    </source>
</evidence>
<evidence type="ECO:0000256" key="3">
    <source>
        <dbReference type="ARBA" id="ARBA00022679"/>
    </source>
</evidence>
<keyword evidence="6" id="KW-0443">Lipid metabolism</keyword>
<evidence type="ECO:0000256" key="13">
    <source>
        <dbReference type="RuleBase" id="RU365062"/>
    </source>
</evidence>
<dbReference type="Pfam" id="PF01553">
    <property type="entry name" value="Acyltransferase"/>
    <property type="match status" value="1"/>
</dbReference>
<dbReference type="SMART" id="SM00563">
    <property type="entry name" value="PlsC"/>
    <property type="match status" value="1"/>
</dbReference>
<organism evidence="15 16">
    <name type="scientific">Nicrophorus vespilloides</name>
    <name type="common">Boreal carrion beetle</name>
    <dbReference type="NCBI Taxonomy" id="110193"/>
    <lineage>
        <taxon>Eukaryota</taxon>
        <taxon>Metazoa</taxon>
        <taxon>Ecdysozoa</taxon>
        <taxon>Arthropoda</taxon>
        <taxon>Hexapoda</taxon>
        <taxon>Insecta</taxon>
        <taxon>Pterygota</taxon>
        <taxon>Neoptera</taxon>
        <taxon>Endopterygota</taxon>
        <taxon>Coleoptera</taxon>
        <taxon>Polyphaga</taxon>
        <taxon>Staphyliniformia</taxon>
        <taxon>Silphidae</taxon>
        <taxon>Nicrophorinae</taxon>
        <taxon>Nicrophorus</taxon>
    </lineage>
</organism>
<evidence type="ECO:0000256" key="2">
    <source>
        <dbReference type="ARBA" id="ARBA00010524"/>
    </source>
</evidence>
<dbReference type="PANTHER" id="PTHR12497">
    <property type="entry name" value="TAZ PROTEIN TAFAZZIN"/>
    <property type="match status" value="1"/>
</dbReference>
<comment type="catalytic activity">
    <reaction evidence="11">
        <text>1'-[1,2-diacyl-sn-glycero-3-phospho],3'-[1-acyl-sn-glycero-3-phospho]-glycerol + a 1,2-diacyl-sn-glycero-3-phosphocholine = a cardiolipin + a 1-acyl-sn-glycero-3-phosphocholine</text>
        <dbReference type="Rhea" id="RHEA:33731"/>
        <dbReference type="ChEBI" id="CHEBI:57643"/>
        <dbReference type="ChEBI" id="CHEBI:58168"/>
        <dbReference type="ChEBI" id="CHEBI:62237"/>
        <dbReference type="ChEBI" id="CHEBI:64743"/>
    </reaction>
    <physiologicalReaction direction="left-to-right" evidence="11">
        <dbReference type="Rhea" id="RHEA:33732"/>
    </physiologicalReaction>
    <physiologicalReaction direction="right-to-left" evidence="11">
        <dbReference type="Rhea" id="RHEA:33733"/>
    </physiologicalReaction>
</comment>
<dbReference type="Proteomes" id="UP000695000">
    <property type="component" value="Unplaced"/>
</dbReference>
<reference evidence="16" key="1">
    <citation type="submission" date="2025-08" db="UniProtKB">
        <authorList>
            <consortium name="RefSeq"/>
        </authorList>
    </citation>
    <scope>IDENTIFICATION</scope>
    <source>
        <tissue evidence="16">Whole Larva</tissue>
    </source>
</reference>
<dbReference type="GeneID" id="108569349"/>
<gene>
    <name evidence="16" type="primary">LOC108569349</name>
</gene>
<keyword evidence="8" id="KW-0472">Membrane</keyword>
<dbReference type="PRINTS" id="PR00979">
    <property type="entry name" value="TAFAZZIN"/>
</dbReference>
<evidence type="ECO:0000256" key="6">
    <source>
        <dbReference type="ARBA" id="ARBA00023098"/>
    </source>
</evidence>
<proteinExistence type="inferred from homology"/>
<dbReference type="CDD" id="cd07989">
    <property type="entry name" value="LPLAT_AGPAT-like"/>
    <property type="match status" value="1"/>
</dbReference>
<evidence type="ECO:0000256" key="5">
    <source>
        <dbReference type="ARBA" id="ARBA00022792"/>
    </source>
</evidence>
<keyword evidence="9" id="KW-0012">Acyltransferase</keyword>
<accession>A0ABM1NHQ7</accession>
<keyword evidence="15" id="KW-1185">Reference proteome</keyword>
<keyword evidence="3" id="KW-0808">Transferase</keyword>